<dbReference type="SUPFAM" id="SSF48726">
    <property type="entry name" value="Immunoglobulin"/>
    <property type="match status" value="2"/>
</dbReference>
<dbReference type="PANTHER" id="PTHR19256:SF65">
    <property type="entry name" value="T CELL RECEPTOR GAMMA CONSTANT 1-RELATED"/>
    <property type="match status" value="1"/>
</dbReference>
<sequence>WLLRVVLFCFLDGQAQVLLKQTDVSVTRGQTKTAWIDCVAEGISDFKSAYIHWYRQIPPKAPERVLYIGSGLALYDDDSYRNKYTSSKKGTNVCTFSVEDINSNDEGTYYCKFYFVAVSLFCSFPPIINPDELISSPASSEILQKRHENQIMYVCLIEKFYPEVIRVTWADEADKEVTDNIVKGDVWKPTNGDKYSIGSWLTVPAENKDKNYYCKYEHESQQRSLSTQGIYYMLKIQFYMLL</sequence>
<dbReference type="SMART" id="SM00407">
    <property type="entry name" value="IGc1"/>
    <property type="match status" value="1"/>
</dbReference>
<evidence type="ECO:0000313" key="9">
    <source>
        <dbReference type="Ensembl" id="ENSSOCP00000006288.1"/>
    </source>
</evidence>
<dbReference type="AlphaFoldDB" id="A0A8D0ETA2"/>
<evidence type="ECO:0000256" key="2">
    <source>
        <dbReference type="ARBA" id="ARBA00022692"/>
    </source>
</evidence>
<dbReference type="InterPro" id="IPR013783">
    <property type="entry name" value="Ig-like_fold"/>
</dbReference>
<dbReference type="InterPro" id="IPR007110">
    <property type="entry name" value="Ig-like_dom"/>
</dbReference>
<reference evidence="9" key="1">
    <citation type="submission" date="2025-08" db="UniProtKB">
        <authorList>
            <consortium name="Ensembl"/>
        </authorList>
    </citation>
    <scope>IDENTIFICATION</scope>
</reference>
<dbReference type="InterPro" id="IPR003597">
    <property type="entry name" value="Ig_C1-set"/>
</dbReference>
<dbReference type="InterPro" id="IPR036179">
    <property type="entry name" value="Ig-like_dom_sf"/>
</dbReference>
<keyword evidence="5" id="KW-0675">Receptor</keyword>
<dbReference type="GO" id="GO:0016020">
    <property type="term" value="C:membrane"/>
    <property type="evidence" value="ECO:0007669"/>
    <property type="project" value="UniProtKB-SubCell"/>
</dbReference>
<keyword evidence="6" id="KW-0393">Immunoglobulin domain</keyword>
<feature type="domain" description="Ig-like" evidence="8">
    <location>
        <begin position="130"/>
        <end position="226"/>
    </location>
</feature>
<evidence type="ECO:0000256" key="7">
    <source>
        <dbReference type="SAM" id="SignalP"/>
    </source>
</evidence>
<feature type="domain" description="Ig-like" evidence="8">
    <location>
        <begin position="15"/>
        <end position="111"/>
    </location>
</feature>
<protein>
    <recommendedName>
        <fullName evidence="8">Ig-like domain-containing protein</fullName>
    </recommendedName>
</protein>
<comment type="subcellular location">
    <subcellularLocation>
        <location evidence="1">Membrane</location>
    </subcellularLocation>
</comment>
<dbReference type="PROSITE" id="PS50835">
    <property type="entry name" value="IG_LIKE"/>
    <property type="match status" value="2"/>
</dbReference>
<dbReference type="InterPro" id="IPR051117">
    <property type="entry name" value="TRG_var/const_region"/>
</dbReference>
<dbReference type="Ensembl" id="ENSSOCT00000006449.1">
    <property type="protein sequence ID" value="ENSSOCP00000006288.1"/>
    <property type="gene ID" value="ENSSOCG00000004766.1"/>
</dbReference>
<dbReference type="Proteomes" id="UP000694551">
    <property type="component" value="Unplaced"/>
</dbReference>
<keyword evidence="7" id="KW-0732">Signal</keyword>
<evidence type="ECO:0000256" key="6">
    <source>
        <dbReference type="ARBA" id="ARBA00023319"/>
    </source>
</evidence>
<proteinExistence type="predicted"/>
<feature type="signal peptide" evidence="7">
    <location>
        <begin position="1"/>
        <end position="15"/>
    </location>
</feature>
<dbReference type="SMART" id="SM00406">
    <property type="entry name" value="IGv"/>
    <property type="match status" value="1"/>
</dbReference>
<evidence type="ECO:0000256" key="1">
    <source>
        <dbReference type="ARBA" id="ARBA00004370"/>
    </source>
</evidence>
<keyword evidence="10" id="KW-1185">Reference proteome</keyword>
<reference evidence="9" key="2">
    <citation type="submission" date="2025-09" db="UniProtKB">
        <authorList>
            <consortium name="Ensembl"/>
        </authorList>
    </citation>
    <scope>IDENTIFICATION</scope>
</reference>
<keyword evidence="4" id="KW-0472">Membrane</keyword>
<keyword evidence="3" id="KW-1133">Transmembrane helix</keyword>
<name>A0A8D0ETA2_STROC</name>
<evidence type="ECO:0000256" key="5">
    <source>
        <dbReference type="ARBA" id="ARBA00023170"/>
    </source>
</evidence>
<accession>A0A8D0ETA2</accession>
<keyword evidence="2" id="KW-0812">Transmembrane</keyword>
<dbReference type="InterPro" id="IPR013106">
    <property type="entry name" value="Ig_V-set"/>
</dbReference>
<organism evidence="9 10">
    <name type="scientific">Strix occidentalis caurina</name>
    <name type="common">northern spotted owl</name>
    <dbReference type="NCBI Taxonomy" id="311401"/>
    <lineage>
        <taxon>Eukaryota</taxon>
        <taxon>Metazoa</taxon>
        <taxon>Chordata</taxon>
        <taxon>Craniata</taxon>
        <taxon>Vertebrata</taxon>
        <taxon>Euteleostomi</taxon>
        <taxon>Archelosauria</taxon>
        <taxon>Archosauria</taxon>
        <taxon>Dinosauria</taxon>
        <taxon>Saurischia</taxon>
        <taxon>Theropoda</taxon>
        <taxon>Coelurosauria</taxon>
        <taxon>Aves</taxon>
        <taxon>Neognathae</taxon>
        <taxon>Neoaves</taxon>
        <taxon>Telluraves</taxon>
        <taxon>Strigiformes</taxon>
        <taxon>Strigidae</taxon>
        <taxon>Strix</taxon>
    </lineage>
</organism>
<dbReference type="Gene3D" id="2.60.40.10">
    <property type="entry name" value="Immunoglobulins"/>
    <property type="match status" value="2"/>
</dbReference>
<dbReference type="Pfam" id="PF07654">
    <property type="entry name" value="C1-set"/>
    <property type="match status" value="1"/>
</dbReference>
<evidence type="ECO:0000259" key="8">
    <source>
        <dbReference type="PROSITE" id="PS50835"/>
    </source>
</evidence>
<dbReference type="Pfam" id="PF07686">
    <property type="entry name" value="V-set"/>
    <property type="match status" value="1"/>
</dbReference>
<evidence type="ECO:0000256" key="4">
    <source>
        <dbReference type="ARBA" id="ARBA00023136"/>
    </source>
</evidence>
<evidence type="ECO:0000313" key="10">
    <source>
        <dbReference type="Proteomes" id="UP000694551"/>
    </source>
</evidence>
<feature type="chain" id="PRO_5034958697" description="Ig-like domain-containing protein" evidence="7">
    <location>
        <begin position="16"/>
        <end position="242"/>
    </location>
</feature>
<evidence type="ECO:0000256" key="3">
    <source>
        <dbReference type="ARBA" id="ARBA00022989"/>
    </source>
</evidence>
<dbReference type="PANTHER" id="PTHR19256">
    <property type="entry name" value="T-CELL RECEPTOR GAMMA CHAIN"/>
    <property type="match status" value="1"/>
</dbReference>